<keyword evidence="4" id="KW-1185">Reference proteome</keyword>
<gene>
    <name evidence="3" type="ORF">ARB_01319</name>
</gene>
<feature type="compositionally biased region" description="Basic residues" evidence="1">
    <location>
        <begin position="135"/>
        <end position="145"/>
    </location>
</feature>
<evidence type="ECO:0000313" key="3">
    <source>
        <dbReference type="EMBL" id="EFE31720.1"/>
    </source>
</evidence>
<evidence type="ECO:0008006" key="5">
    <source>
        <dbReference type="Google" id="ProtNLM"/>
    </source>
</evidence>
<dbReference type="KEGG" id="abe:ARB_01319"/>
<feature type="compositionally biased region" description="Basic and acidic residues" evidence="1">
    <location>
        <begin position="47"/>
        <end position="61"/>
    </location>
</feature>
<evidence type="ECO:0000256" key="2">
    <source>
        <dbReference type="SAM" id="Phobius"/>
    </source>
</evidence>
<dbReference type="HOGENOM" id="CLU_539635_0_0_1"/>
<sequence length="505" mass="55903">MLSSSAVCSLHAKIILRQRTLTSVRLASSHFAFSPFLCFFASARPRPRPEEGHKLREKNEKTSSGLRGGSIPGPKSPEVAGSDPWPIISWLRTATGRPFFSTNVAETVLTSQRGKRKEKYEDEMGVASCELEEKKRKKKKKKKSRDIKAAQGSTGKRKEKAGQGYARISSPSGGWPALAPASAGGEKRKRERERQASSEQGPSLALSSSTQPVHHPGGAASAAGCSVRRPSSCFWLRWLLSFLLLRPACQAFTRPTRRVQISTAKDRDDEADDDADSPHYRLLAGLLACLLACLLTSRRKKQRQAGREVNSVYTRWQSPGPDRLPLNGCPYLSLTHTHSLTSISIATTAIDARLERRLRGGNGLVLRPDPLSPSVSAFYLFFFFYFFFFFFFSLLAPGPKAKETSSPCPEIEHGVRRGRVEGLDLCFFLSPFFFCTSLSLRHPSEMNNMHLLLLRRGDCGKEDQRAKKTKRPGLGLSILLSPVFYLRAVPSKCSLGAGLLLLLHP</sequence>
<feature type="transmembrane region" description="Helical" evidence="2">
    <location>
        <begin position="377"/>
        <end position="396"/>
    </location>
</feature>
<dbReference type="RefSeq" id="XP_003012360.1">
    <property type="nucleotide sequence ID" value="XM_003012314.1"/>
</dbReference>
<keyword evidence="2" id="KW-1133">Transmembrane helix</keyword>
<feature type="region of interest" description="Disordered" evidence="1">
    <location>
        <begin position="47"/>
        <end position="82"/>
    </location>
</feature>
<dbReference type="EMBL" id="ABSU01000019">
    <property type="protein sequence ID" value="EFE31720.1"/>
    <property type="molecule type" value="Genomic_DNA"/>
</dbReference>
<accession>D4AYQ0</accession>
<feature type="region of interest" description="Disordered" evidence="1">
    <location>
        <begin position="132"/>
        <end position="225"/>
    </location>
</feature>
<proteinExistence type="predicted"/>
<protein>
    <recommendedName>
        <fullName evidence="5">Transmembrane protein</fullName>
    </recommendedName>
</protein>
<reference evidence="4" key="1">
    <citation type="journal article" date="2011" name="Genome Biol.">
        <title>Comparative and functional genomics provide insights into the pathogenicity of dermatophytic fungi.</title>
        <authorList>
            <person name="Burmester A."/>
            <person name="Shelest E."/>
            <person name="Gloeckner G."/>
            <person name="Heddergott C."/>
            <person name="Schindler S."/>
            <person name="Staib P."/>
            <person name="Heidel A."/>
            <person name="Felder M."/>
            <person name="Petzold A."/>
            <person name="Szafranski K."/>
            <person name="Feuermann M."/>
            <person name="Pedruzzi I."/>
            <person name="Priebe S."/>
            <person name="Groth M."/>
            <person name="Winkler R."/>
            <person name="Li W."/>
            <person name="Kniemeyer O."/>
            <person name="Schroeckh V."/>
            <person name="Hertweck C."/>
            <person name="Hube B."/>
            <person name="White T.C."/>
            <person name="Platzer M."/>
            <person name="Guthke R."/>
            <person name="Heitman J."/>
            <person name="Woestemeyer J."/>
            <person name="Zipfel P.F."/>
            <person name="Monod M."/>
            <person name="Brakhage A.A."/>
        </authorList>
    </citation>
    <scope>NUCLEOTIDE SEQUENCE [LARGE SCALE GENOMIC DNA]</scope>
    <source>
        <strain evidence="4">ATCC MYA-4681 / CBS 112371</strain>
    </source>
</reference>
<keyword evidence="2" id="KW-0472">Membrane</keyword>
<evidence type="ECO:0000256" key="1">
    <source>
        <dbReference type="SAM" id="MobiDB-lite"/>
    </source>
</evidence>
<comment type="caution">
    <text evidence="3">The sequence shown here is derived from an EMBL/GenBank/DDBJ whole genome shotgun (WGS) entry which is preliminary data.</text>
</comment>
<dbReference type="GeneID" id="9520009"/>
<evidence type="ECO:0000313" key="4">
    <source>
        <dbReference type="Proteomes" id="UP000008866"/>
    </source>
</evidence>
<feature type="compositionally biased region" description="Basic and acidic residues" evidence="1">
    <location>
        <begin position="185"/>
        <end position="196"/>
    </location>
</feature>
<dbReference type="AlphaFoldDB" id="D4AYQ0"/>
<name>D4AYQ0_ARTBC</name>
<keyword evidence="2" id="KW-0812">Transmembrane</keyword>
<dbReference type="Proteomes" id="UP000008866">
    <property type="component" value="Unassembled WGS sequence"/>
</dbReference>
<organism evidence="3 4">
    <name type="scientific">Arthroderma benhamiae (strain ATCC MYA-4681 / CBS 112371)</name>
    <name type="common">Trichophyton mentagrophytes</name>
    <dbReference type="NCBI Taxonomy" id="663331"/>
    <lineage>
        <taxon>Eukaryota</taxon>
        <taxon>Fungi</taxon>
        <taxon>Dikarya</taxon>
        <taxon>Ascomycota</taxon>
        <taxon>Pezizomycotina</taxon>
        <taxon>Eurotiomycetes</taxon>
        <taxon>Eurotiomycetidae</taxon>
        <taxon>Onygenales</taxon>
        <taxon>Arthrodermataceae</taxon>
        <taxon>Trichophyton</taxon>
    </lineage>
</organism>